<evidence type="ECO:0008006" key="4">
    <source>
        <dbReference type="Google" id="ProtNLM"/>
    </source>
</evidence>
<accession>A0ABP3E1D7</accession>
<feature type="transmembrane region" description="Helical" evidence="1">
    <location>
        <begin position="42"/>
        <end position="62"/>
    </location>
</feature>
<dbReference type="InterPro" id="IPR025597">
    <property type="entry name" value="DUF4345"/>
</dbReference>
<gene>
    <name evidence="2" type="ORF">GCM10010492_57010</name>
</gene>
<evidence type="ECO:0000313" key="2">
    <source>
        <dbReference type="EMBL" id="GAA0249546.1"/>
    </source>
</evidence>
<organism evidence="2 3">
    <name type="scientific">Saccharothrix mutabilis subsp. mutabilis</name>
    <dbReference type="NCBI Taxonomy" id="66855"/>
    <lineage>
        <taxon>Bacteria</taxon>
        <taxon>Bacillati</taxon>
        <taxon>Actinomycetota</taxon>
        <taxon>Actinomycetes</taxon>
        <taxon>Pseudonocardiales</taxon>
        <taxon>Pseudonocardiaceae</taxon>
        <taxon>Saccharothrix</taxon>
    </lineage>
</organism>
<dbReference type="Proteomes" id="UP001500416">
    <property type="component" value="Unassembled WGS sequence"/>
</dbReference>
<evidence type="ECO:0000313" key="3">
    <source>
        <dbReference type="Proteomes" id="UP001500416"/>
    </source>
</evidence>
<feature type="transmembrane region" description="Helical" evidence="1">
    <location>
        <begin position="7"/>
        <end position="30"/>
    </location>
</feature>
<proteinExistence type="predicted"/>
<keyword evidence="3" id="KW-1185">Reference proteome</keyword>
<feature type="transmembrane region" description="Helical" evidence="1">
    <location>
        <begin position="74"/>
        <end position="92"/>
    </location>
</feature>
<feature type="transmembrane region" description="Helical" evidence="1">
    <location>
        <begin position="98"/>
        <end position="117"/>
    </location>
</feature>
<dbReference type="EMBL" id="BAAABU010000017">
    <property type="protein sequence ID" value="GAA0249546.1"/>
    <property type="molecule type" value="Genomic_DNA"/>
</dbReference>
<dbReference type="RefSeq" id="WP_343937013.1">
    <property type="nucleotide sequence ID" value="NZ_BAAABU010000017.1"/>
</dbReference>
<keyword evidence="1" id="KW-0812">Transmembrane</keyword>
<comment type="caution">
    <text evidence="2">The sequence shown here is derived from an EMBL/GenBank/DDBJ whole genome shotgun (WGS) entry which is preliminary data.</text>
</comment>
<keyword evidence="1" id="KW-1133">Transmembrane helix</keyword>
<keyword evidence="1" id="KW-0472">Membrane</keyword>
<sequence length="128" mass="13952">MRVFQGVLVVVGLFMLVTGLLDVIVGPALLPGGPSAEPTLDSHYRFFATLWLFLGVAVLSVVRRVREATGVLRYVCAAVFMGGLARIVSLVSVGTPHVLMVVFIGIELVLPPLLVWWQWTLTRPARTP</sequence>
<name>A0ABP3E1D7_9PSEU</name>
<dbReference type="Pfam" id="PF14248">
    <property type="entry name" value="DUF4345"/>
    <property type="match status" value="1"/>
</dbReference>
<evidence type="ECO:0000256" key="1">
    <source>
        <dbReference type="SAM" id="Phobius"/>
    </source>
</evidence>
<protein>
    <recommendedName>
        <fullName evidence="4">DUF4345 domain-containing protein</fullName>
    </recommendedName>
</protein>
<reference evidence="3" key="1">
    <citation type="journal article" date="2019" name="Int. J. Syst. Evol. Microbiol.">
        <title>The Global Catalogue of Microorganisms (GCM) 10K type strain sequencing project: providing services to taxonomists for standard genome sequencing and annotation.</title>
        <authorList>
            <consortium name="The Broad Institute Genomics Platform"/>
            <consortium name="The Broad Institute Genome Sequencing Center for Infectious Disease"/>
            <person name="Wu L."/>
            <person name="Ma J."/>
        </authorList>
    </citation>
    <scope>NUCLEOTIDE SEQUENCE [LARGE SCALE GENOMIC DNA]</scope>
    <source>
        <strain evidence="3">JCM 3380</strain>
    </source>
</reference>